<gene>
    <name evidence="1" type="ORF">BVG79_00512</name>
</gene>
<dbReference type="OrthoDB" id="7838463at2"/>
<dbReference type="STRING" id="92947.BVG79_00512"/>
<accession>A0A1W6NXA9</accession>
<keyword evidence="2" id="KW-1185">Reference proteome</keyword>
<organism evidence="1 2">
    <name type="scientific">Ketogulonicigenium robustum</name>
    <dbReference type="NCBI Taxonomy" id="92947"/>
    <lineage>
        <taxon>Bacteria</taxon>
        <taxon>Pseudomonadati</taxon>
        <taxon>Pseudomonadota</taxon>
        <taxon>Alphaproteobacteria</taxon>
        <taxon>Rhodobacterales</taxon>
        <taxon>Roseobacteraceae</taxon>
        <taxon>Ketogulonicigenium</taxon>
    </lineage>
</organism>
<dbReference type="EMBL" id="CP019937">
    <property type="protein sequence ID" value="ARO13864.1"/>
    <property type="molecule type" value="Genomic_DNA"/>
</dbReference>
<proteinExistence type="predicted"/>
<protein>
    <recommendedName>
        <fullName evidence="3">Cyclic di-GMP-binding protein</fullName>
    </recommendedName>
</protein>
<evidence type="ECO:0000313" key="1">
    <source>
        <dbReference type="EMBL" id="ARO13864.1"/>
    </source>
</evidence>
<dbReference type="AlphaFoldDB" id="A0A1W6NXA9"/>
<reference evidence="1 2" key="1">
    <citation type="submission" date="2017-02" db="EMBL/GenBank/DDBJ databases">
        <title>Ketogulonicigenium robustum SPU B003 Genome sequencing and assembly.</title>
        <authorList>
            <person name="Li Y."/>
            <person name="Liu L."/>
            <person name="Wang C."/>
            <person name="Zhang M."/>
            <person name="Zhang T."/>
            <person name="Zhang Y."/>
        </authorList>
    </citation>
    <scope>NUCLEOTIDE SEQUENCE [LARGE SCALE GENOMIC DNA]</scope>
    <source>
        <strain evidence="1 2">SPU_B003</strain>
    </source>
</reference>
<dbReference type="Proteomes" id="UP000242447">
    <property type="component" value="Chromosome"/>
</dbReference>
<sequence>MKWVLPVIGLGVLGAAGWASYVTVQLARDPDAVLSSTRVNAAYIPWAAGAPLPRTAEGPNAANTVILPVGATLPEREPVVSGLPGYGRMTYLLPRDTRVSAGDVVLQFASEIPENVNATLRISLNGTRRAEVLLPAGRDTREVRIPLQDQDLALNSTQVTFAITGVSTTGVCSINTGNALVSLLPGSTVQARSASAPQSAADQYRLAGARAGVRWAGVTGDDSRATTTVLAVSNALRQGLNVSVLGSDAAADPAFITTAQTIAALTETFDAATARTQAKWPLQITDPAAGAARSFTGTQSWRYSFSADDLPDRRVPARLDYGLTLGPLGIDGLAPLPQGSDGWMVSVMLNGHLLDSFAAAEGSLRRSATIPPTLTGAVNQLEVTVGRGFGAEGICNDGPTLVAELASDSVLVPGSTTITGIADQLGQMTGNTPQLLTDGVARLTPPEAQAAARMLADLPFAPATAQGTHAPSATISVLQTSALPAAAPASAWVYVNDARDQFVMRLDDPALRSKLDDHAVALLIAAPATTH</sequence>
<dbReference type="KEGG" id="kro:BVG79_00512"/>
<name>A0A1W6NXA9_9RHOB</name>
<dbReference type="RefSeq" id="WP_085785498.1">
    <property type="nucleotide sequence ID" value="NZ_CP019937.1"/>
</dbReference>
<evidence type="ECO:0000313" key="2">
    <source>
        <dbReference type="Proteomes" id="UP000242447"/>
    </source>
</evidence>
<evidence type="ECO:0008006" key="3">
    <source>
        <dbReference type="Google" id="ProtNLM"/>
    </source>
</evidence>